<sequence>PPPPPRVIVCSAAQNDGTANFVAKPLATHTHTGTLPVCVWVSVVHPAGRQATEQPHPNGPSTAVLARCPSVAMDCPHIVNNVGLGRESIRSVKSSGSSSGSISASAAVTLTTTRASNVSDAVALSDVVTAAASPTTVLTVASTASSSAGATSKQWKCTECSISKDSWMCLQCGAVLCGRYDNGHALKHSNAHQNHNICMNTSNQSVFCYKCDEFVINDTDDNALEELRQELKDATGVADQLDTISETSSTLEEISSSKSTQETASSTSSSSDSGWEEPSPAALVPVPSAATASTTAAVSSRKLRPRKRTISNDSNSENGATTAKRKSQRRVVGLRNLGNTCFMNSVLQSLSNIQEFSCYFNTMPALKMKHKQKAYHSRSMKETMDDVFVVEELRKVLLNLSQGGDGSKSAISPECLFLVIWKVVPQFRGHRQHDAHEFLRYMLDRLHTELQQVSFPVELGGPKSGEHKNPYNVSGLSHLQAKGRNSIVTNVFGGVLQSEVRCLICGMESKKHDPFLDLSLDIPEKYYSKEHGADGTNGADGGGGATPVCHISDCLSSFTEVEELAETELYYCNSCKCKQKSTKRFWIRRLPNVLCLHIKRFRWNNFYRTKIDLRIAFPINALDMSQFVLNNGPETRRSNSSCNIYDLAAVIVHHGNGTAVAECKPYILFYIKRDPTNANRLSTIGGAAPGAAPANHQSSSSSS</sequence>
<evidence type="ECO:0000259" key="9">
    <source>
        <dbReference type="PROSITE" id="PS50271"/>
    </source>
</evidence>
<accession>A0A182VKN6</accession>
<dbReference type="EC" id="3.4.19.12" evidence="2"/>
<reference evidence="10" key="1">
    <citation type="submission" date="2020-05" db="UniProtKB">
        <authorList>
            <consortium name="EnsemblMetazoa"/>
        </authorList>
    </citation>
    <scope>IDENTIFICATION</scope>
    <source>
        <strain evidence="10">MAF</strain>
    </source>
</reference>
<dbReference type="Pfam" id="PF02148">
    <property type="entry name" value="zf-UBP"/>
    <property type="match status" value="1"/>
</dbReference>
<dbReference type="InterPro" id="IPR050185">
    <property type="entry name" value="Ub_carboxyl-term_hydrolase"/>
</dbReference>
<evidence type="ECO:0000256" key="2">
    <source>
        <dbReference type="ARBA" id="ARBA00012759"/>
    </source>
</evidence>
<evidence type="ECO:0000256" key="6">
    <source>
        <dbReference type="PROSITE-ProRule" id="PRU00502"/>
    </source>
</evidence>
<dbReference type="InterPro" id="IPR018200">
    <property type="entry name" value="USP_CS"/>
</dbReference>
<evidence type="ECO:0000259" key="8">
    <source>
        <dbReference type="PROSITE" id="PS50235"/>
    </source>
</evidence>
<feature type="compositionally biased region" description="Polar residues" evidence="7">
    <location>
        <begin position="311"/>
        <end position="321"/>
    </location>
</feature>
<dbReference type="PROSITE" id="PS50271">
    <property type="entry name" value="ZF_UBP"/>
    <property type="match status" value="1"/>
</dbReference>
<evidence type="ECO:0000313" key="10">
    <source>
        <dbReference type="EnsemblMetazoa" id="AMEM016589-PA"/>
    </source>
</evidence>
<evidence type="ECO:0000256" key="1">
    <source>
        <dbReference type="ARBA" id="ARBA00000707"/>
    </source>
</evidence>
<feature type="region of interest" description="Disordered" evidence="7">
    <location>
        <begin position="682"/>
        <end position="703"/>
    </location>
</feature>
<dbReference type="InterPro" id="IPR028889">
    <property type="entry name" value="USP"/>
</dbReference>
<protein>
    <recommendedName>
        <fullName evidence="2">ubiquitinyl hydrolase 1</fullName>
        <ecNumber evidence="2">3.4.19.12</ecNumber>
    </recommendedName>
</protein>
<dbReference type="SUPFAM" id="SSF54001">
    <property type="entry name" value="Cysteine proteinases"/>
    <property type="match status" value="1"/>
</dbReference>
<keyword evidence="11" id="KW-1185">Reference proteome</keyword>
<dbReference type="EnsemblMetazoa" id="AMEM016589-RA">
    <property type="protein sequence ID" value="AMEM016589-PA"/>
    <property type="gene ID" value="AMEM016589"/>
</dbReference>
<dbReference type="PANTHER" id="PTHR21646">
    <property type="entry name" value="UBIQUITIN CARBOXYL-TERMINAL HYDROLASE"/>
    <property type="match status" value="1"/>
</dbReference>
<dbReference type="InterPro" id="IPR001394">
    <property type="entry name" value="Peptidase_C19_UCH"/>
</dbReference>
<feature type="domain" description="UBP-type" evidence="9">
    <location>
        <begin position="126"/>
        <end position="234"/>
    </location>
</feature>
<feature type="compositionally biased region" description="Low complexity" evidence="7">
    <location>
        <begin position="685"/>
        <end position="703"/>
    </location>
</feature>
<evidence type="ECO:0000256" key="7">
    <source>
        <dbReference type="SAM" id="MobiDB-lite"/>
    </source>
</evidence>
<dbReference type="Pfam" id="PF00443">
    <property type="entry name" value="UCH"/>
    <property type="match status" value="1"/>
</dbReference>
<dbReference type="InterPro" id="IPR013083">
    <property type="entry name" value="Znf_RING/FYVE/PHD"/>
</dbReference>
<dbReference type="SUPFAM" id="SSF57850">
    <property type="entry name" value="RING/U-box"/>
    <property type="match status" value="1"/>
</dbReference>
<dbReference type="PROSITE" id="PS50235">
    <property type="entry name" value="USP_3"/>
    <property type="match status" value="1"/>
</dbReference>
<dbReference type="Gene3D" id="3.30.40.10">
    <property type="entry name" value="Zinc/RING finger domain, C3HC4 (zinc finger)"/>
    <property type="match status" value="1"/>
</dbReference>
<dbReference type="PANTHER" id="PTHR21646:SF19">
    <property type="entry name" value="UBIQUITIN CARBOXYL-TERMINAL HYDROLASE 3"/>
    <property type="match status" value="1"/>
</dbReference>
<dbReference type="VEuPathDB" id="VectorBase:AMEM016589"/>
<dbReference type="GO" id="GO:0008270">
    <property type="term" value="F:zinc ion binding"/>
    <property type="evidence" value="ECO:0007669"/>
    <property type="project" value="UniProtKB-KW"/>
</dbReference>
<keyword evidence="3" id="KW-0479">Metal-binding</keyword>
<dbReference type="SMART" id="SM00290">
    <property type="entry name" value="ZnF_UBP"/>
    <property type="match status" value="1"/>
</dbReference>
<keyword evidence="4 6" id="KW-0863">Zinc-finger</keyword>
<dbReference type="STRING" id="30066.A0A182VKN6"/>
<evidence type="ECO:0000256" key="5">
    <source>
        <dbReference type="ARBA" id="ARBA00022833"/>
    </source>
</evidence>
<dbReference type="GO" id="GO:0016579">
    <property type="term" value="P:protein deubiquitination"/>
    <property type="evidence" value="ECO:0007669"/>
    <property type="project" value="InterPro"/>
</dbReference>
<dbReference type="VEuPathDB" id="VectorBase:AMEM21_010409"/>
<organism evidence="10 11">
    <name type="scientific">Anopheles merus</name>
    <name type="common">Mosquito</name>
    <dbReference type="NCBI Taxonomy" id="30066"/>
    <lineage>
        <taxon>Eukaryota</taxon>
        <taxon>Metazoa</taxon>
        <taxon>Ecdysozoa</taxon>
        <taxon>Arthropoda</taxon>
        <taxon>Hexapoda</taxon>
        <taxon>Insecta</taxon>
        <taxon>Pterygota</taxon>
        <taxon>Neoptera</taxon>
        <taxon>Endopterygota</taxon>
        <taxon>Diptera</taxon>
        <taxon>Nematocera</taxon>
        <taxon>Culicoidea</taxon>
        <taxon>Culicidae</taxon>
        <taxon>Anophelinae</taxon>
        <taxon>Anopheles</taxon>
    </lineage>
</organism>
<dbReference type="InterPro" id="IPR038765">
    <property type="entry name" value="Papain-like_cys_pep_sf"/>
</dbReference>
<feature type="domain" description="USP" evidence="8">
    <location>
        <begin position="332"/>
        <end position="703"/>
    </location>
</feature>
<dbReference type="AlphaFoldDB" id="A0A182VKN6"/>
<dbReference type="InterPro" id="IPR001607">
    <property type="entry name" value="Znf_UBP"/>
</dbReference>
<dbReference type="Gene3D" id="3.90.70.10">
    <property type="entry name" value="Cysteine proteinases"/>
    <property type="match status" value="1"/>
</dbReference>
<dbReference type="GO" id="GO:0004843">
    <property type="term" value="F:cysteine-type deubiquitinase activity"/>
    <property type="evidence" value="ECO:0007669"/>
    <property type="project" value="UniProtKB-EC"/>
</dbReference>
<name>A0A182VKN6_ANOME</name>
<proteinExistence type="predicted"/>
<dbReference type="FunFam" id="3.90.70.10:FF:000189">
    <property type="entry name" value="Ubiquitinyl hydrolase 1"/>
    <property type="match status" value="1"/>
</dbReference>
<evidence type="ECO:0000256" key="4">
    <source>
        <dbReference type="ARBA" id="ARBA00022771"/>
    </source>
</evidence>
<evidence type="ECO:0000256" key="3">
    <source>
        <dbReference type="ARBA" id="ARBA00022723"/>
    </source>
</evidence>
<comment type="catalytic activity">
    <reaction evidence="1">
        <text>Thiol-dependent hydrolysis of ester, thioester, amide, peptide and isopeptide bonds formed by the C-terminal Gly of ubiquitin (a 76-residue protein attached to proteins as an intracellular targeting signal).</text>
        <dbReference type="EC" id="3.4.19.12"/>
    </reaction>
</comment>
<feature type="compositionally biased region" description="Low complexity" evidence="7">
    <location>
        <begin position="246"/>
        <end position="300"/>
    </location>
</feature>
<keyword evidence="5" id="KW-0862">Zinc</keyword>
<evidence type="ECO:0000313" key="11">
    <source>
        <dbReference type="Proteomes" id="UP000075903"/>
    </source>
</evidence>
<feature type="region of interest" description="Disordered" evidence="7">
    <location>
        <begin position="246"/>
        <end position="329"/>
    </location>
</feature>
<dbReference type="PROSITE" id="PS00972">
    <property type="entry name" value="USP_1"/>
    <property type="match status" value="1"/>
</dbReference>
<dbReference type="Proteomes" id="UP000075903">
    <property type="component" value="Unassembled WGS sequence"/>
</dbReference>